<keyword evidence="2" id="KW-1185">Reference proteome</keyword>
<evidence type="ECO:0000313" key="1">
    <source>
        <dbReference type="EMBL" id="VDP93477.1"/>
    </source>
</evidence>
<protein>
    <submittedName>
        <fullName evidence="1 3">Uncharacterized protein</fullName>
    </submittedName>
</protein>
<reference evidence="1 2" key="2">
    <citation type="submission" date="2018-11" db="EMBL/GenBank/DDBJ databases">
        <authorList>
            <consortium name="Pathogen Informatics"/>
        </authorList>
    </citation>
    <scope>NUCLEOTIDE SEQUENCE [LARGE SCALE GENOMIC DNA]</scope>
    <source>
        <strain evidence="1 2">Egypt</strain>
    </source>
</reference>
<organism evidence="3">
    <name type="scientific">Echinostoma caproni</name>
    <dbReference type="NCBI Taxonomy" id="27848"/>
    <lineage>
        <taxon>Eukaryota</taxon>
        <taxon>Metazoa</taxon>
        <taxon>Spiralia</taxon>
        <taxon>Lophotrochozoa</taxon>
        <taxon>Platyhelminthes</taxon>
        <taxon>Trematoda</taxon>
        <taxon>Digenea</taxon>
        <taxon>Plagiorchiida</taxon>
        <taxon>Echinostomata</taxon>
        <taxon>Echinostomatoidea</taxon>
        <taxon>Echinostomatidae</taxon>
        <taxon>Echinostoma</taxon>
    </lineage>
</organism>
<dbReference type="AlphaFoldDB" id="A0A183BAH0"/>
<accession>A0A183BAH0</accession>
<dbReference type="Proteomes" id="UP000272942">
    <property type="component" value="Unassembled WGS sequence"/>
</dbReference>
<evidence type="ECO:0000313" key="2">
    <source>
        <dbReference type="Proteomes" id="UP000272942"/>
    </source>
</evidence>
<dbReference type="WBParaSite" id="ECPE_0001624801-mRNA-1">
    <property type="protein sequence ID" value="ECPE_0001624801-mRNA-1"/>
    <property type="gene ID" value="ECPE_0001624801"/>
</dbReference>
<evidence type="ECO:0000313" key="3">
    <source>
        <dbReference type="WBParaSite" id="ECPE_0001624801-mRNA-1"/>
    </source>
</evidence>
<dbReference type="EMBL" id="UZAN01063385">
    <property type="protein sequence ID" value="VDP93477.1"/>
    <property type="molecule type" value="Genomic_DNA"/>
</dbReference>
<proteinExistence type="predicted"/>
<reference evidence="3" key="1">
    <citation type="submission" date="2016-06" db="UniProtKB">
        <authorList>
            <consortium name="WormBaseParasite"/>
        </authorList>
    </citation>
    <scope>IDENTIFICATION</scope>
</reference>
<gene>
    <name evidence="1" type="ORF">ECPE_LOCUS16205</name>
</gene>
<sequence>MTNANEVLLPPATCGTCGPKTGITLGSWVPVSGVTLTRPPVTMSTFTALDSTASLSLCAFILSLSSFYLSPSAQEVNHKPFSMTHSTSFADPEDSPAARVPGCFCLVSLQVADPADISQGFVGCRSHFNRAYELILVRDAFSDYRQGPLIPPQSFICKQYYATNSGISFSV</sequence>
<name>A0A183BAH0_9TREM</name>